<reference evidence="2" key="1">
    <citation type="submission" date="2020-02" db="EMBL/GenBank/DDBJ databases">
        <authorList>
            <person name="Meier V. D."/>
        </authorList>
    </citation>
    <scope>NUCLEOTIDE SEQUENCE</scope>
    <source>
        <strain evidence="2">AVDCRST_MAG45</strain>
    </source>
</reference>
<feature type="compositionally biased region" description="Basic and acidic residues" evidence="1">
    <location>
        <begin position="338"/>
        <end position="364"/>
    </location>
</feature>
<feature type="compositionally biased region" description="Gly residues" evidence="1">
    <location>
        <begin position="155"/>
        <end position="169"/>
    </location>
</feature>
<feature type="compositionally biased region" description="Basic residues" evidence="1">
    <location>
        <begin position="312"/>
        <end position="325"/>
    </location>
</feature>
<dbReference type="GO" id="GO:0016757">
    <property type="term" value="F:glycosyltransferase activity"/>
    <property type="evidence" value="ECO:0007669"/>
    <property type="project" value="UniProtKB-KW"/>
</dbReference>
<proteinExistence type="predicted"/>
<accession>A0A6J4SSZ7</accession>
<feature type="non-terminal residue" evidence="2">
    <location>
        <position position="486"/>
    </location>
</feature>
<dbReference type="GO" id="GO:0051301">
    <property type="term" value="P:cell division"/>
    <property type="evidence" value="ECO:0007669"/>
    <property type="project" value="UniProtKB-KW"/>
</dbReference>
<feature type="compositionally biased region" description="Low complexity" evidence="1">
    <location>
        <begin position="34"/>
        <end position="47"/>
    </location>
</feature>
<evidence type="ECO:0000256" key="1">
    <source>
        <dbReference type="SAM" id="MobiDB-lite"/>
    </source>
</evidence>
<keyword evidence="2" id="KW-0328">Glycosyltransferase</keyword>
<organism evidence="2">
    <name type="scientific">uncultured Solirubrobacterales bacterium</name>
    <dbReference type="NCBI Taxonomy" id="768556"/>
    <lineage>
        <taxon>Bacteria</taxon>
        <taxon>Bacillati</taxon>
        <taxon>Actinomycetota</taxon>
        <taxon>Thermoleophilia</taxon>
        <taxon>Solirubrobacterales</taxon>
        <taxon>environmental samples</taxon>
    </lineage>
</organism>
<feature type="compositionally biased region" description="Basic residues" evidence="1">
    <location>
        <begin position="472"/>
        <end position="486"/>
    </location>
</feature>
<feature type="non-terminal residue" evidence="2">
    <location>
        <position position="1"/>
    </location>
</feature>
<feature type="compositionally biased region" description="Basic and acidic residues" evidence="1">
    <location>
        <begin position="48"/>
        <end position="63"/>
    </location>
</feature>
<keyword evidence="2" id="KW-0132">Cell division</keyword>
<dbReference type="AlphaFoldDB" id="A0A6J4SSZ7"/>
<feature type="compositionally biased region" description="Basic and acidic residues" evidence="1">
    <location>
        <begin position="226"/>
        <end position="248"/>
    </location>
</feature>
<feature type="compositionally biased region" description="Basic residues" evidence="1">
    <location>
        <begin position="249"/>
        <end position="258"/>
    </location>
</feature>
<feature type="compositionally biased region" description="Basic and acidic residues" evidence="1">
    <location>
        <begin position="177"/>
        <end position="192"/>
    </location>
</feature>
<feature type="compositionally biased region" description="Basic and acidic residues" evidence="1">
    <location>
        <begin position="437"/>
        <end position="449"/>
    </location>
</feature>
<feature type="compositionally biased region" description="Basic residues" evidence="1">
    <location>
        <begin position="109"/>
        <end position="125"/>
    </location>
</feature>
<dbReference type="EMBL" id="CADCVU010000125">
    <property type="protein sequence ID" value="CAA9504475.1"/>
    <property type="molecule type" value="Genomic_DNA"/>
</dbReference>
<keyword evidence="2" id="KW-0131">Cell cycle</keyword>
<protein>
    <submittedName>
        <fullName evidence="2">Cell division protein FtsI [Peptidoglycan synthetase]</fullName>
        <ecNumber evidence="2">2.4.1.129</ecNumber>
    </submittedName>
</protein>
<evidence type="ECO:0000313" key="2">
    <source>
        <dbReference type="EMBL" id="CAA9504475.1"/>
    </source>
</evidence>
<feature type="compositionally biased region" description="Basic and acidic residues" evidence="1">
    <location>
        <begin position="390"/>
        <end position="402"/>
    </location>
</feature>
<dbReference type="EC" id="2.4.1.129" evidence="2"/>
<name>A0A6J4SSZ7_9ACTN</name>
<feature type="region of interest" description="Disordered" evidence="1">
    <location>
        <begin position="26"/>
        <end position="79"/>
    </location>
</feature>
<feature type="region of interest" description="Disordered" evidence="1">
    <location>
        <begin position="103"/>
        <end position="486"/>
    </location>
</feature>
<sequence>EPGDRPSVPAVHVALLGAGGLHLALVRPRGRGPRGQQRQPAAAARAAAHPERSDPGSRRDRGGRQSPPRHPRDPALRAALPDRLAVLALRRLLVHRPRPVGPRAVLQRRAGRAGQRARHHRRRAERRPGGRQPAHHARPRGAGGRPPGPRWSARIGGGARAGHRPGAGHGQPARLRPQLDSRALQRAERRGELAAVQPRHPGALSAGLDLQGGDGGGGARQRRVHTAVDRLGQERQADLRRPAPELRGRGVRPGHAHRGAREVDQHRVGGGRRAARRLDDAAVHAPLRVRQRATDRPSAQPVGRQRDLRRGWPTRRQRQHRHRPRVDRPGAPPGHAAADGHGRLGDRQRGNSDGADLRRSDGRARRSRHPALSARSRAQGHSRGRRARPHRDDDPGRRRGLGDRGPAPGRARGRQDRDGRARRRGQPGVVHRLCPGRRSEDRSGRDRRAGLRHRRRGRGADRPPSPREHPERPRRRRGTGRLRRVL</sequence>
<feature type="compositionally biased region" description="Gly residues" evidence="1">
    <location>
        <begin position="210"/>
        <end position="219"/>
    </location>
</feature>
<keyword evidence="2" id="KW-0808">Transferase</keyword>
<feature type="compositionally biased region" description="Basic residues" evidence="1">
    <location>
        <begin position="378"/>
        <end position="389"/>
    </location>
</feature>
<feature type="compositionally biased region" description="Basic and acidic residues" evidence="1">
    <location>
        <begin position="458"/>
        <end position="471"/>
    </location>
</feature>
<gene>
    <name evidence="2" type="ORF">AVDCRST_MAG45-1512</name>
</gene>